<dbReference type="InterPro" id="IPR014729">
    <property type="entry name" value="Rossmann-like_a/b/a_fold"/>
</dbReference>
<dbReference type="GO" id="GO:0005524">
    <property type="term" value="F:ATP binding"/>
    <property type="evidence" value="ECO:0007669"/>
    <property type="project" value="UniProtKB-UniRule"/>
</dbReference>
<dbReference type="PANTHER" id="PTHR46969:SF1">
    <property type="entry name" value="BIFUNCTIONAL PROTEIN HLDE"/>
    <property type="match status" value="1"/>
</dbReference>
<evidence type="ECO:0000256" key="6">
    <source>
        <dbReference type="ARBA" id="ARBA00022777"/>
    </source>
</evidence>
<dbReference type="GO" id="GO:0016773">
    <property type="term" value="F:phosphotransferase activity, alcohol group as acceptor"/>
    <property type="evidence" value="ECO:0007669"/>
    <property type="project" value="InterPro"/>
</dbReference>
<dbReference type="GO" id="GO:0097171">
    <property type="term" value="P:ADP-L-glycero-beta-D-manno-heptose biosynthetic process"/>
    <property type="evidence" value="ECO:0007669"/>
    <property type="project" value="UniProtKB-UniPathway"/>
</dbReference>
<evidence type="ECO:0000256" key="7">
    <source>
        <dbReference type="ARBA" id="ARBA00022840"/>
    </source>
</evidence>
<feature type="domain" description="Cytidyltransferase-like" evidence="13">
    <location>
        <begin position="364"/>
        <end position="467"/>
    </location>
</feature>
<evidence type="ECO:0000256" key="5">
    <source>
        <dbReference type="ARBA" id="ARBA00022741"/>
    </source>
</evidence>
<comment type="similarity">
    <text evidence="11">In the C-terminal section; belongs to the cytidylyltransferase family.</text>
</comment>
<comment type="function">
    <text evidence="1 11">Catalyzes the phosphorylation of D-glycero-D-manno-heptose 7-phosphate at the C-1 position to selectively form D-glycero-beta-D-manno-heptose-1,7-bisphosphate.</text>
</comment>
<dbReference type="SUPFAM" id="SSF52374">
    <property type="entry name" value="Nucleotidylyl transferase"/>
    <property type="match status" value="1"/>
</dbReference>
<dbReference type="CDD" id="cd01172">
    <property type="entry name" value="RfaE_like"/>
    <property type="match status" value="1"/>
</dbReference>
<feature type="domain" description="Carbohydrate kinase PfkB" evidence="12">
    <location>
        <begin position="16"/>
        <end position="322"/>
    </location>
</feature>
<dbReference type="GO" id="GO:0033786">
    <property type="term" value="F:heptose-1-phosphate adenylyltransferase activity"/>
    <property type="evidence" value="ECO:0007669"/>
    <property type="project" value="UniProtKB-UniRule"/>
</dbReference>
<evidence type="ECO:0000259" key="13">
    <source>
        <dbReference type="Pfam" id="PF01467"/>
    </source>
</evidence>
<evidence type="ECO:0000256" key="11">
    <source>
        <dbReference type="HAMAP-Rule" id="MF_01603"/>
    </source>
</evidence>
<dbReference type="KEGG" id="hbs:IPV69_09095"/>
<comment type="pathway">
    <text evidence="11">Nucleotide-sugar biosynthesis; ADP-L-glycero-beta-D-manno-heptose biosynthesis; ADP-L-glycero-beta-D-manno-heptose from D-glycero-beta-D-manno-heptose 7-phosphate: step 1/4.</text>
</comment>
<dbReference type="GO" id="GO:0005829">
    <property type="term" value="C:cytosol"/>
    <property type="evidence" value="ECO:0007669"/>
    <property type="project" value="TreeGrafter"/>
</dbReference>
<keyword evidence="3 11" id="KW-0808">Transferase</keyword>
<keyword evidence="7 11" id="KW-0067">ATP-binding</keyword>
<evidence type="ECO:0000313" key="15">
    <source>
        <dbReference type="Proteomes" id="UP000593765"/>
    </source>
</evidence>
<comment type="catalytic activity">
    <reaction evidence="11">
        <text>D-glycero-beta-D-manno-heptose 7-phosphate + ATP = D-glycero-beta-D-manno-heptose 1,7-bisphosphate + ADP + H(+)</text>
        <dbReference type="Rhea" id="RHEA:27473"/>
        <dbReference type="ChEBI" id="CHEBI:15378"/>
        <dbReference type="ChEBI" id="CHEBI:30616"/>
        <dbReference type="ChEBI" id="CHEBI:60204"/>
        <dbReference type="ChEBI" id="CHEBI:60208"/>
        <dbReference type="ChEBI" id="CHEBI:456216"/>
        <dbReference type="EC" id="2.7.1.167"/>
    </reaction>
</comment>
<dbReference type="EC" id="2.7.1.167" evidence="11"/>
<feature type="active site" evidence="11">
    <location>
        <position position="283"/>
    </location>
</feature>
<evidence type="ECO:0000313" key="14">
    <source>
        <dbReference type="EMBL" id="QOV91491.1"/>
    </source>
</evidence>
<dbReference type="SUPFAM" id="SSF53613">
    <property type="entry name" value="Ribokinase-like"/>
    <property type="match status" value="1"/>
</dbReference>
<dbReference type="Proteomes" id="UP000593765">
    <property type="component" value="Chromosome"/>
</dbReference>
<evidence type="ECO:0000256" key="2">
    <source>
        <dbReference type="ARBA" id="ARBA00003753"/>
    </source>
</evidence>
<dbReference type="HAMAP" id="MF_01603">
    <property type="entry name" value="HldE"/>
    <property type="match status" value="1"/>
</dbReference>
<dbReference type="InterPro" id="IPR029056">
    <property type="entry name" value="Ribokinase-like"/>
</dbReference>
<keyword evidence="6 11" id="KW-0418">Kinase</keyword>
<feature type="region of interest" description="Cytidylyltransferase" evidence="11">
    <location>
        <begin position="364"/>
        <end position="499"/>
    </location>
</feature>
<feature type="region of interest" description="Ribokinase" evidence="11">
    <location>
        <begin position="1"/>
        <end position="336"/>
    </location>
</feature>
<dbReference type="Gene3D" id="3.40.1190.20">
    <property type="match status" value="1"/>
</dbReference>
<dbReference type="PANTHER" id="PTHR46969">
    <property type="entry name" value="BIFUNCTIONAL PROTEIN HLDE"/>
    <property type="match status" value="1"/>
</dbReference>
<evidence type="ECO:0000256" key="10">
    <source>
        <dbReference type="ARBA" id="ARBA00047428"/>
    </source>
</evidence>
<keyword evidence="4 11" id="KW-0548">Nucleotidyltransferase</keyword>
<comment type="pathway">
    <text evidence="11">Nucleotide-sugar biosynthesis; ADP-L-glycero-beta-D-manno-heptose biosynthesis; ADP-L-glycero-beta-D-manno-heptose from D-glycero-beta-D-manno-heptose 7-phosphate: step 3/4.</text>
</comment>
<keyword evidence="15" id="KW-1185">Reference proteome</keyword>
<keyword evidence="5 11" id="KW-0547">Nucleotide-binding</keyword>
<evidence type="ECO:0000256" key="1">
    <source>
        <dbReference type="ARBA" id="ARBA00002319"/>
    </source>
</evidence>
<dbReference type="EC" id="2.7.7.70" evidence="11"/>
<dbReference type="Pfam" id="PF00294">
    <property type="entry name" value="PfkB"/>
    <property type="match status" value="1"/>
</dbReference>
<dbReference type="NCBIfam" id="TIGR00125">
    <property type="entry name" value="cyt_tran_rel"/>
    <property type="match status" value="1"/>
</dbReference>
<gene>
    <name evidence="14" type="primary">rfaE2</name>
    <name evidence="11" type="synonym">hldE</name>
    <name evidence="14" type="ORF">IPV69_09095</name>
</gene>
<evidence type="ECO:0000256" key="9">
    <source>
        <dbReference type="ARBA" id="ARBA00023277"/>
    </source>
</evidence>
<dbReference type="AlphaFoldDB" id="A0A7M2X393"/>
<dbReference type="GO" id="GO:0033785">
    <property type="term" value="F:heptose 7-phosphate kinase activity"/>
    <property type="evidence" value="ECO:0007669"/>
    <property type="project" value="UniProtKB-UniRule"/>
</dbReference>
<dbReference type="RefSeq" id="WP_206294788.1">
    <property type="nucleotide sequence ID" value="NZ_CP063458.1"/>
</dbReference>
<comment type="function">
    <text evidence="2 11">Catalyzes the ADP transfer from ATP to D-glycero-beta-D-manno-heptose 1-phosphate, yielding ADP-D-glycero-beta-D-manno-heptose.</text>
</comment>
<dbReference type="InterPro" id="IPR011914">
    <property type="entry name" value="RfaE_dom_II"/>
</dbReference>
<comment type="similarity">
    <text evidence="11">In the N-terminal section; belongs to the carbohydrate kinase PfkB family.</text>
</comment>
<evidence type="ECO:0000256" key="8">
    <source>
        <dbReference type="ARBA" id="ARBA00023268"/>
    </source>
</evidence>
<dbReference type="UniPathway" id="UPA00356">
    <property type="reaction ID" value="UER00437"/>
</dbReference>
<sequence>MSTRLIDLVENLPRNRVVLLGDFMMDRYLYGNAERLSPEAPVPVLHFQNEEYRLGGAGNVAGGLAALNADVRVVGVMGDDEMSHKLTEHLRDCGCDTTGLVCCSGRPTTTKMRLVGSAQHRHPQQMLRLDFEQSSALSRADEDKLIASFTTAIAGASVVCIEDYNKGVVTERVCQEVIRIAKARGLPVLIDPANIPDYSKYTGATCIKLNRIETHKATGIRPSTPETCEAAAKVLIARLGLEAAIITMDKDGAYLGLYEGDTFVGEQLRTRARQVYDVTGAGDMVLAMLAVARAAGATWHEAVMLANVAGGLEVEKFGAIPIKPHEIVQELMSEAHEGLGKRRTLEQLLPELARHRGAGRRIVFTNGCFDLIHLGHVKYFRFAKAQGDLLVVGVNTDASIQRLKGSKRPIVNEDDRTEVLQELESIDYLVLFGEDTPINLIQAVRPDVLVKGADYAKTAVVGWDFVEAYGGKVALAPLIDGRSTSNVISRILDAYGGQK</sequence>
<keyword evidence="8 11" id="KW-0511">Multifunctional enzyme</keyword>
<comment type="subunit">
    <text evidence="11">Homodimer.</text>
</comment>
<keyword evidence="9 11" id="KW-0119">Carbohydrate metabolism</keyword>
<accession>A0A7M2X393</accession>
<dbReference type="Gene3D" id="3.40.50.620">
    <property type="entry name" value="HUPs"/>
    <property type="match status" value="1"/>
</dbReference>
<dbReference type="InterPro" id="IPR004821">
    <property type="entry name" value="Cyt_trans-like"/>
</dbReference>
<comment type="catalytic activity">
    <reaction evidence="10 11">
        <text>D-glycero-beta-D-manno-heptose 1-phosphate + ATP + H(+) = ADP-D-glycero-beta-D-manno-heptose + diphosphate</text>
        <dbReference type="Rhea" id="RHEA:27465"/>
        <dbReference type="ChEBI" id="CHEBI:15378"/>
        <dbReference type="ChEBI" id="CHEBI:30616"/>
        <dbReference type="ChEBI" id="CHEBI:33019"/>
        <dbReference type="ChEBI" id="CHEBI:59967"/>
        <dbReference type="ChEBI" id="CHEBI:61593"/>
        <dbReference type="EC" id="2.7.7.70"/>
    </reaction>
</comment>
<evidence type="ECO:0000256" key="4">
    <source>
        <dbReference type="ARBA" id="ARBA00022695"/>
    </source>
</evidence>
<protein>
    <recommendedName>
        <fullName evidence="11">Bifunctional protein HldE</fullName>
    </recommendedName>
    <domain>
        <recommendedName>
            <fullName evidence="11">D-beta-D-heptose 7-phosphate kinase</fullName>
            <ecNumber evidence="11">2.7.1.167</ecNumber>
        </recommendedName>
        <alternativeName>
            <fullName evidence="11">D-beta-D-heptose 7-phosphotransferase</fullName>
        </alternativeName>
        <alternativeName>
            <fullName evidence="11">D-glycero-beta-D-manno-heptose-7-phosphate kinase</fullName>
        </alternativeName>
    </domain>
    <domain>
        <recommendedName>
            <fullName evidence="11">D-beta-D-heptose 1-phosphate adenylyltransferase</fullName>
            <ecNumber evidence="11">2.7.7.70</ecNumber>
        </recommendedName>
        <alternativeName>
            <fullName evidence="11">D-glycero-beta-D-manno-heptose 1-phosphate adenylyltransferase</fullName>
        </alternativeName>
    </domain>
</protein>
<evidence type="ECO:0000256" key="3">
    <source>
        <dbReference type="ARBA" id="ARBA00022679"/>
    </source>
</evidence>
<name>A0A7M2X393_9BACT</name>
<reference evidence="14 15" key="1">
    <citation type="submission" date="2020-10" db="EMBL/GenBank/DDBJ databases">
        <title>Wide distribution of Phycisphaera-like planctomycetes from WD2101 soil group in peatlands and genome analysis of the first cultivated representative.</title>
        <authorList>
            <person name="Dedysh S.N."/>
            <person name="Beletsky A.V."/>
            <person name="Ivanova A."/>
            <person name="Kulichevskaya I.S."/>
            <person name="Suzina N.E."/>
            <person name="Philippov D.A."/>
            <person name="Rakitin A.L."/>
            <person name="Mardanov A.V."/>
            <person name="Ravin N.V."/>
        </authorList>
    </citation>
    <scope>NUCLEOTIDE SEQUENCE [LARGE SCALE GENOMIC DNA]</scope>
    <source>
        <strain evidence="14 15">M1803</strain>
    </source>
</reference>
<dbReference type="InterPro" id="IPR011611">
    <property type="entry name" value="PfkB_dom"/>
</dbReference>
<dbReference type="InterPro" id="IPR011913">
    <property type="entry name" value="RfaE_dom_I"/>
</dbReference>
<dbReference type="Pfam" id="PF01467">
    <property type="entry name" value="CTP_transf_like"/>
    <property type="match status" value="1"/>
</dbReference>
<feature type="binding site" evidence="11">
    <location>
        <begin position="210"/>
        <end position="213"/>
    </location>
    <ligand>
        <name>ATP</name>
        <dbReference type="ChEBI" id="CHEBI:30616"/>
    </ligand>
</feature>
<dbReference type="InterPro" id="IPR023030">
    <property type="entry name" value="Bifunc_HldE"/>
</dbReference>
<proteinExistence type="inferred from homology"/>
<dbReference type="EMBL" id="CP063458">
    <property type="protein sequence ID" value="QOV91491.1"/>
    <property type="molecule type" value="Genomic_DNA"/>
</dbReference>
<dbReference type="NCBIfam" id="TIGR02199">
    <property type="entry name" value="rfaE_dom_II"/>
    <property type="match status" value="1"/>
</dbReference>
<evidence type="ECO:0000259" key="12">
    <source>
        <dbReference type="Pfam" id="PF00294"/>
    </source>
</evidence>
<organism evidence="14 15">
    <name type="scientific">Humisphaera borealis</name>
    <dbReference type="NCBI Taxonomy" id="2807512"/>
    <lineage>
        <taxon>Bacteria</taxon>
        <taxon>Pseudomonadati</taxon>
        <taxon>Planctomycetota</taxon>
        <taxon>Phycisphaerae</taxon>
        <taxon>Tepidisphaerales</taxon>
        <taxon>Tepidisphaeraceae</taxon>
        <taxon>Humisphaera</taxon>
    </lineage>
</organism>